<organism evidence="1 2">
    <name type="scientific">Puccinia striiformis f. sp. tritici</name>
    <dbReference type="NCBI Taxonomy" id="168172"/>
    <lineage>
        <taxon>Eukaryota</taxon>
        <taxon>Fungi</taxon>
        <taxon>Dikarya</taxon>
        <taxon>Basidiomycota</taxon>
        <taxon>Pucciniomycotina</taxon>
        <taxon>Pucciniomycetes</taxon>
        <taxon>Pucciniales</taxon>
        <taxon>Pucciniaceae</taxon>
        <taxon>Puccinia</taxon>
    </lineage>
</organism>
<reference evidence="2" key="1">
    <citation type="journal article" date="2018" name="BMC Genomics">
        <title>Genomic insights into host adaptation between the wheat stripe rust pathogen (Puccinia striiformis f. sp. tritici) and the barley stripe rust pathogen (Puccinia striiformis f. sp. hordei).</title>
        <authorList>
            <person name="Xia C."/>
            <person name="Wang M."/>
            <person name="Yin C."/>
            <person name="Cornejo O.E."/>
            <person name="Hulbert S.H."/>
            <person name="Chen X."/>
        </authorList>
    </citation>
    <scope>NUCLEOTIDE SEQUENCE [LARGE SCALE GENOMIC DNA]</scope>
    <source>
        <strain evidence="2">93-210</strain>
    </source>
</reference>
<keyword evidence="2" id="KW-1185">Reference proteome</keyword>
<comment type="caution">
    <text evidence="1">The sequence shown here is derived from an EMBL/GenBank/DDBJ whole genome shotgun (WGS) entry which is preliminary data.</text>
</comment>
<sequence>MPLSTRSGKTYDSDASSITSSRRAKSTKPARSSKRATSRSGEGKETIPVKSTSSTKGNSTTNSVSRENPSTGKENSDYQESHPDVRTSSGTIAVHDTSPSIGPESSFDTKPALLLGTELPSTPGDDHGSVRTSNTVPTIGSNGDRPSGNPRPHSRGGSFNGYRTNSSVDSSDDSLDELLNRTLTIDNHRTELVRKPSNHDIPEPTSPVPNGERHWPHGRHEENSDRVPEVLPRHLETPHLAIRPEHPRRVEPIPGSQARQGVEDQPIQSFSSSEYVSSPDQQQFEQQPRLERQHEGQGQETRTQQLEPTREDSQEGYLLARDNGSRESPPTSPSPNVGGFTQGRRREIVQAPPQGLDLSIVHSDLTRFRDTLSDELHARFLNLDEKLDLLYVNNKHFSEFRVLSADTKRSLENSLATADSMRIFSEILKADLSATEENKKSICTNKSKLDNNFAKAFDKLSINEQSLNDLLDLNRSLVASTNAIAEQSSKDTGLDSEAAQDKYETILSDVDSTYTAIKEVQAAVVDIASTIATLNERTLQAEANALRFKQDTTTNIKNSQDSVLNRSQRIESKLDSLLAKFEANTRDSVTCTASLSNDTAHTLPHSNVQTVPAAAPHINNTCEHMNSAPVTQNNNSTQYDLSKDAPKIKDWPKFTGEGEYNHVEFIKTIDMFQEDFELKDTQITGKLCTILQYSAKKWFLLVRQESGKQSWAWWKNQIHQKWGNDAWRFRMEEAFDKSHFEPGTSKPLLWFSKQKDRLSAIFPDMSQTGLHERILKKCGGDLEHAVKCRTNRSSSTEDIINALEDIKMS</sequence>
<evidence type="ECO:0000313" key="1">
    <source>
        <dbReference type="EMBL" id="KAI7944867.1"/>
    </source>
</evidence>
<protein>
    <submittedName>
        <fullName evidence="1">Uncharacterized protein</fullName>
    </submittedName>
</protein>
<name>A0ACC0E5D5_9BASI</name>
<accession>A0ACC0E5D5</accession>
<proteinExistence type="predicted"/>
<evidence type="ECO:0000313" key="2">
    <source>
        <dbReference type="Proteomes" id="UP001060170"/>
    </source>
</evidence>
<dbReference type="Proteomes" id="UP001060170">
    <property type="component" value="Chromosome 10"/>
</dbReference>
<reference evidence="2" key="2">
    <citation type="journal article" date="2018" name="Mol. Plant Microbe Interact.">
        <title>Genome sequence resources for the wheat stripe rust pathogen (Puccinia striiformis f. sp. tritici) and the barley stripe rust pathogen (Puccinia striiformis f. sp. hordei).</title>
        <authorList>
            <person name="Xia C."/>
            <person name="Wang M."/>
            <person name="Yin C."/>
            <person name="Cornejo O.E."/>
            <person name="Hulbert S.H."/>
            <person name="Chen X."/>
        </authorList>
    </citation>
    <scope>NUCLEOTIDE SEQUENCE [LARGE SCALE GENOMIC DNA]</scope>
    <source>
        <strain evidence="2">93-210</strain>
    </source>
</reference>
<dbReference type="EMBL" id="CM045874">
    <property type="protein sequence ID" value="KAI7944867.1"/>
    <property type="molecule type" value="Genomic_DNA"/>
</dbReference>
<gene>
    <name evidence="1" type="ORF">MJO28_010562</name>
</gene>
<reference evidence="1 2" key="3">
    <citation type="journal article" date="2022" name="Microbiol. Spectr.">
        <title>Folding features and dynamics of 3D genome architecture in plant fungal pathogens.</title>
        <authorList>
            <person name="Xia C."/>
        </authorList>
    </citation>
    <scope>NUCLEOTIDE SEQUENCE [LARGE SCALE GENOMIC DNA]</scope>
    <source>
        <strain evidence="1 2">93-210</strain>
    </source>
</reference>